<dbReference type="STRING" id="356882.A0A423VRQ1"/>
<sequence length="383" mass="41466">MATPPSTPRILLLGATGYVGGTVLHHLLESTHPILREQTISVLIRGPDRAAKLQQVYGDRVSPILFTGLEDLDVITRLASQHDIVINAGTGFHPPSAAAIVRALAKRHHDSPGSEAQRPWVIHTSGCSNICDNPLAGDAHSDRWFDDADPAAIYEHEKAADEREPYLQRTAELAVLEAGEETGVGALALQIPAIFGQGRGLFGDAPGVVSLMMRYVLDHGYGFKLGDGSGRIGLVHVDDLAQLYVLLVQRILEDGGKGLPSGKSGIVFPCVGMTLFADIARACDQAAFRKGILPKPDGPQTEEVRLVDVDEFTPYLGGELGRHIAALWAAHWNSNGTVAAKLGWHPTHPKEAFFSESHYDTELEEVLAGRRRWNLDRVTGQTK</sequence>
<evidence type="ECO:0000259" key="1">
    <source>
        <dbReference type="Pfam" id="PF01370"/>
    </source>
</evidence>
<keyword evidence="4" id="KW-1185">Reference proteome</keyword>
<gene>
    <name evidence="3" type="ORF">VMCG_08034</name>
</gene>
<organism evidence="3 4">
    <name type="scientific">Cytospora schulzeri</name>
    <dbReference type="NCBI Taxonomy" id="448051"/>
    <lineage>
        <taxon>Eukaryota</taxon>
        <taxon>Fungi</taxon>
        <taxon>Dikarya</taxon>
        <taxon>Ascomycota</taxon>
        <taxon>Pezizomycotina</taxon>
        <taxon>Sordariomycetes</taxon>
        <taxon>Sordariomycetidae</taxon>
        <taxon>Diaporthales</taxon>
        <taxon>Cytosporaceae</taxon>
        <taxon>Cytospora</taxon>
    </lineage>
</organism>
<dbReference type="GO" id="GO:0005737">
    <property type="term" value="C:cytoplasm"/>
    <property type="evidence" value="ECO:0007669"/>
    <property type="project" value="TreeGrafter"/>
</dbReference>
<feature type="domain" description="NAD-dependent epimerase/dehydratase" evidence="1">
    <location>
        <begin position="158"/>
        <end position="250"/>
    </location>
</feature>
<dbReference type="PANTHER" id="PTHR48079">
    <property type="entry name" value="PROTEIN YEEZ"/>
    <property type="match status" value="1"/>
</dbReference>
<dbReference type="EMBL" id="LKEA01000044">
    <property type="protein sequence ID" value="ROV93651.1"/>
    <property type="molecule type" value="Genomic_DNA"/>
</dbReference>
<protein>
    <submittedName>
        <fullName evidence="3">Uncharacterized protein</fullName>
    </submittedName>
</protein>
<accession>A0A423VRQ1</accession>
<dbReference type="PANTHER" id="PTHR48079:SF6">
    <property type="entry name" value="NAD(P)-BINDING DOMAIN-CONTAINING PROTEIN-RELATED"/>
    <property type="match status" value="1"/>
</dbReference>
<dbReference type="GO" id="GO:0004029">
    <property type="term" value="F:aldehyde dehydrogenase (NAD+) activity"/>
    <property type="evidence" value="ECO:0007669"/>
    <property type="project" value="TreeGrafter"/>
</dbReference>
<dbReference type="Gene3D" id="3.40.50.720">
    <property type="entry name" value="NAD(P)-binding Rossmann-like Domain"/>
    <property type="match status" value="1"/>
</dbReference>
<comment type="caution">
    <text evidence="3">The sequence shown here is derived from an EMBL/GenBank/DDBJ whole genome shotgun (WGS) entry which is preliminary data.</text>
</comment>
<dbReference type="AlphaFoldDB" id="A0A423VRQ1"/>
<dbReference type="InterPro" id="IPR001509">
    <property type="entry name" value="Epimerase_deHydtase"/>
</dbReference>
<dbReference type="Pfam" id="PF03435">
    <property type="entry name" value="Sacchrp_dh_NADP"/>
    <property type="match status" value="1"/>
</dbReference>
<reference evidence="3 4" key="1">
    <citation type="submission" date="2015-09" db="EMBL/GenBank/DDBJ databases">
        <title>Host preference determinants of Valsa canker pathogens revealed by comparative genomics.</title>
        <authorList>
            <person name="Yin Z."/>
            <person name="Huang L."/>
        </authorList>
    </citation>
    <scope>NUCLEOTIDE SEQUENCE [LARGE SCALE GENOMIC DNA]</scope>
    <source>
        <strain evidence="3 4">03-1</strain>
    </source>
</reference>
<name>A0A423VRQ1_9PEZI</name>
<evidence type="ECO:0000313" key="3">
    <source>
        <dbReference type="EMBL" id="ROV93651.1"/>
    </source>
</evidence>
<feature type="domain" description="Saccharopine dehydrogenase NADP binding" evidence="2">
    <location>
        <begin position="10"/>
        <end position="103"/>
    </location>
</feature>
<proteinExistence type="predicted"/>
<dbReference type="Pfam" id="PF01370">
    <property type="entry name" value="Epimerase"/>
    <property type="match status" value="1"/>
</dbReference>
<dbReference type="SUPFAM" id="SSF51735">
    <property type="entry name" value="NAD(P)-binding Rossmann-fold domains"/>
    <property type="match status" value="1"/>
</dbReference>
<dbReference type="Proteomes" id="UP000283895">
    <property type="component" value="Unassembled WGS sequence"/>
</dbReference>
<evidence type="ECO:0000313" key="4">
    <source>
        <dbReference type="Proteomes" id="UP000283895"/>
    </source>
</evidence>
<dbReference type="InterPro" id="IPR036291">
    <property type="entry name" value="NAD(P)-bd_dom_sf"/>
</dbReference>
<dbReference type="OrthoDB" id="10262413at2759"/>
<dbReference type="InterPro" id="IPR051783">
    <property type="entry name" value="NAD(P)-dependent_oxidoreduct"/>
</dbReference>
<evidence type="ECO:0000259" key="2">
    <source>
        <dbReference type="Pfam" id="PF03435"/>
    </source>
</evidence>
<dbReference type="InterPro" id="IPR005097">
    <property type="entry name" value="Sacchrp_dh_NADP-bd"/>
</dbReference>